<accession>A0A9W8E9L1</accession>
<dbReference type="InterPro" id="IPR001810">
    <property type="entry name" value="F-box_dom"/>
</dbReference>
<dbReference type="OrthoDB" id="550575at2759"/>
<dbReference type="SUPFAM" id="SSF81383">
    <property type="entry name" value="F-box domain"/>
    <property type="match status" value="1"/>
</dbReference>
<dbReference type="PROSITE" id="PS50181">
    <property type="entry name" value="FBOX"/>
    <property type="match status" value="1"/>
</dbReference>
<gene>
    <name evidence="2" type="ORF">IWQ62_000971</name>
</gene>
<dbReference type="InterPro" id="IPR032675">
    <property type="entry name" value="LRR_dom_sf"/>
</dbReference>
<keyword evidence="3" id="KW-1185">Reference proteome</keyword>
<dbReference type="GO" id="GO:0031146">
    <property type="term" value="P:SCF-dependent proteasomal ubiquitin-dependent protein catabolic process"/>
    <property type="evidence" value="ECO:0007669"/>
    <property type="project" value="TreeGrafter"/>
</dbReference>
<feature type="domain" description="F-box" evidence="1">
    <location>
        <begin position="1"/>
        <end position="47"/>
    </location>
</feature>
<dbReference type="SMART" id="SM00367">
    <property type="entry name" value="LRR_CC"/>
    <property type="match status" value="4"/>
</dbReference>
<dbReference type="InterPro" id="IPR006553">
    <property type="entry name" value="Leu-rich_rpt_Cys-con_subtyp"/>
</dbReference>
<dbReference type="Pfam" id="PF12937">
    <property type="entry name" value="F-box-like"/>
    <property type="match status" value="1"/>
</dbReference>
<dbReference type="Gene3D" id="1.20.1280.50">
    <property type="match status" value="1"/>
</dbReference>
<dbReference type="Pfam" id="PF25372">
    <property type="entry name" value="DUF7885"/>
    <property type="match status" value="1"/>
</dbReference>
<evidence type="ECO:0000259" key="1">
    <source>
        <dbReference type="PROSITE" id="PS50181"/>
    </source>
</evidence>
<dbReference type="GO" id="GO:0019005">
    <property type="term" value="C:SCF ubiquitin ligase complex"/>
    <property type="evidence" value="ECO:0007669"/>
    <property type="project" value="TreeGrafter"/>
</dbReference>
<dbReference type="PANTHER" id="PTHR13318">
    <property type="entry name" value="PARTNER OF PAIRED, ISOFORM B-RELATED"/>
    <property type="match status" value="1"/>
</dbReference>
<dbReference type="Gene3D" id="3.80.10.10">
    <property type="entry name" value="Ribonuclease Inhibitor"/>
    <property type="match status" value="1"/>
</dbReference>
<dbReference type="Proteomes" id="UP001150925">
    <property type="component" value="Unassembled WGS sequence"/>
</dbReference>
<proteinExistence type="predicted"/>
<dbReference type="InterPro" id="IPR057207">
    <property type="entry name" value="FBXL15_LRR"/>
</dbReference>
<dbReference type="PANTHER" id="PTHR13318:SF247">
    <property type="entry name" value="GH16156P"/>
    <property type="match status" value="1"/>
</dbReference>
<sequence>MSLITELPQEILIRIFRHLPRASLYHVGLTCRSFYRVYKQPSLWTCVDWRPLGSRVTDDVLTWLICTTQGQLRQLWLKDCPEVTSTGYRLLLEGSPRLTYFSVEGGHHFGLPALFEGTRTTWPCLHLDVVNATSMGDQSLNGLVQQFPNLQHLSLTHCQNIRSFQVLASLTRLESLDLSHNEVEPEELNIIIQRCSNIKVLVLDHCYQLEDSVIETIAAYLPQLRHLSISFCPDITNVSVLQLDRCPGLEFLALRNCRHVTEDVLEYIASATALKQAHTPLGKWRFWT</sequence>
<evidence type="ECO:0000313" key="2">
    <source>
        <dbReference type="EMBL" id="KAJ1968883.1"/>
    </source>
</evidence>
<dbReference type="SUPFAM" id="SSF52047">
    <property type="entry name" value="RNI-like"/>
    <property type="match status" value="1"/>
</dbReference>
<reference evidence="2" key="1">
    <citation type="submission" date="2022-07" db="EMBL/GenBank/DDBJ databases">
        <title>Phylogenomic reconstructions and comparative analyses of Kickxellomycotina fungi.</title>
        <authorList>
            <person name="Reynolds N.K."/>
            <person name="Stajich J.E."/>
            <person name="Barry K."/>
            <person name="Grigoriev I.V."/>
            <person name="Crous P."/>
            <person name="Smith M.E."/>
        </authorList>
    </citation>
    <scope>NUCLEOTIDE SEQUENCE</scope>
    <source>
        <strain evidence="2">RSA 1196</strain>
    </source>
</reference>
<dbReference type="EMBL" id="JANBPY010000124">
    <property type="protein sequence ID" value="KAJ1968883.1"/>
    <property type="molecule type" value="Genomic_DNA"/>
</dbReference>
<dbReference type="AlphaFoldDB" id="A0A9W8E9L1"/>
<comment type="caution">
    <text evidence="2">The sequence shown here is derived from an EMBL/GenBank/DDBJ whole genome shotgun (WGS) entry which is preliminary data.</text>
</comment>
<name>A0A9W8E9L1_9FUNG</name>
<dbReference type="InterPro" id="IPR036047">
    <property type="entry name" value="F-box-like_dom_sf"/>
</dbReference>
<evidence type="ECO:0000313" key="3">
    <source>
        <dbReference type="Proteomes" id="UP001150925"/>
    </source>
</evidence>
<protein>
    <recommendedName>
        <fullName evidence="1">F-box domain-containing protein</fullName>
    </recommendedName>
</protein>
<organism evidence="2 3">
    <name type="scientific">Dispira parvispora</name>
    <dbReference type="NCBI Taxonomy" id="1520584"/>
    <lineage>
        <taxon>Eukaryota</taxon>
        <taxon>Fungi</taxon>
        <taxon>Fungi incertae sedis</taxon>
        <taxon>Zoopagomycota</taxon>
        <taxon>Kickxellomycotina</taxon>
        <taxon>Dimargaritomycetes</taxon>
        <taxon>Dimargaritales</taxon>
        <taxon>Dimargaritaceae</taxon>
        <taxon>Dispira</taxon>
    </lineage>
</organism>